<evidence type="ECO:0000256" key="4">
    <source>
        <dbReference type="ARBA" id="ARBA00022692"/>
    </source>
</evidence>
<evidence type="ECO:0000256" key="6">
    <source>
        <dbReference type="ARBA" id="ARBA00022984"/>
    </source>
</evidence>
<feature type="transmembrane region" description="Helical" evidence="12">
    <location>
        <begin position="153"/>
        <end position="177"/>
    </location>
</feature>
<dbReference type="PANTHER" id="PTHR30474">
    <property type="entry name" value="CELL CYCLE PROTEIN"/>
    <property type="match status" value="1"/>
</dbReference>
<name>X1W0X2_9ZZZZ</name>
<sequence length="185" mass="19881">MQPAELAKLGVMIYMSVWLASKGEEIRHLTLGLMPFALLLMFLCVLVVLQPDFSTAALLVATASAMLVVAGADVRGLLVWLLFVCAVLMPVSVIAPYVFVRIRSWLGSPLRASVGEGFQLMQSLGALQKGGWLGVGLGQSEQKLALYAPHSDCIFAVIGEELGFVGAGFVVALYGLWTWRGLRIA</sequence>
<evidence type="ECO:0000256" key="3">
    <source>
        <dbReference type="ARBA" id="ARBA00022679"/>
    </source>
</evidence>
<keyword evidence="5" id="KW-0133">Cell shape</keyword>
<keyword evidence="3" id="KW-0808">Transferase</keyword>
<proteinExistence type="predicted"/>
<feature type="non-terminal residue" evidence="13">
    <location>
        <position position="185"/>
    </location>
</feature>
<feature type="transmembrane region" description="Helical" evidence="12">
    <location>
        <begin position="56"/>
        <end position="72"/>
    </location>
</feature>
<evidence type="ECO:0000256" key="12">
    <source>
        <dbReference type="SAM" id="Phobius"/>
    </source>
</evidence>
<keyword evidence="6" id="KW-0573">Peptidoglycan synthesis</keyword>
<evidence type="ECO:0000256" key="11">
    <source>
        <dbReference type="ARBA" id="ARBA00049902"/>
    </source>
</evidence>
<evidence type="ECO:0000256" key="9">
    <source>
        <dbReference type="ARBA" id="ARBA00032370"/>
    </source>
</evidence>
<evidence type="ECO:0000256" key="7">
    <source>
        <dbReference type="ARBA" id="ARBA00022989"/>
    </source>
</evidence>
<comment type="catalytic activity">
    <reaction evidence="11">
        <text>[GlcNAc-(1-&gt;4)-Mur2Ac(oyl-L-Ala-gamma-D-Glu-L-Lys-D-Ala-D-Ala)](n)-di-trans,octa-cis-undecaprenyl diphosphate + beta-D-GlcNAc-(1-&gt;4)-Mur2Ac(oyl-L-Ala-gamma-D-Glu-L-Lys-D-Ala-D-Ala)-di-trans,octa-cis-undecaprenyl diphosphate = [GlcNAc-(1-&gt;4)-Mur2Ac(oyl-L-Ala-gamma-D-Glu-L-Lys-D-Ala-D-Ala)](n+1)-di-trans,octa-cis-undecaprenyl diphosphate + di-trans,octa-cis-undecaprenyl diphosphate + H(+)</text>
        <dbReference type="Rhea" id="RHEA:23708"/>
        <dbReference type="Rhea" id="RHEA-COMP:9602"/>
        <dbReference type="Rhea" id="RHEA-COMP:9603"/>
        <dbReference type="ChEBI" id="CHEBI:15378"/>
        <dbReference type="ChEBI" id="CHEBI:58405"/>
        <dbReference type="ChEBI" id="CHEBI:60033"/>
        <dbReference type="ChEBI" id="CHEBI:78435"/>
        <dbReference type="EC" id="2.4.99.28"/>
    </reaction>
</comment>
<evidence type="ECO:0000256" key="10">
    <source>
        <dbReference type="ARBA" id="ARBA00044770"/>
    </source>
</evidence>
<organism evidence="13">
    <name type="scientific">marine sediment metagenome</name>
    <dbReference type="NCBI Taxonomy" id="412755"/>
    <lineage>
        <taxon>unclassified sequences</taxon>
        <taxon>metagenomes</taxon>
        <taxon>ecological metagenomes</taxon>
    </lineage>
</organism>
<dbReference type="GO" id="GO:0009252">
    <property type="term" value="P:peptidoglycan biosynthetic process"/>
    <property type="evidence" value="ECO:0007669"/>
    <property type="project" value="UniProtKB-KW"/>
</dbReference>
<keyword evidence="8 12" id="KW-0472">Membrane</keyword>
<accession>X1W0X2</accession>
<dbReference type="Pfam" id="PF01098">
    <property type="entry name" value="FTSW_RODA_SPOVE"/>
    <property type="match status" value="1"/>
</dbReference>
<evidence type="ECO:0000256" key="1">
    <source>
        <dbReference type="ARBA" id="ARBA00004141"/>
    </source>
</evidence>
<dbReference type="GO" id="GO:0051301">
    <property type="term" value="P:cell division"/>
    <property type="evidence" value="ECO:0007669"/>
    <property type="project" value="InterPro"/>
</dbReference>
<dbReference type="GO" id="GO:0008360">
    <property type="term" value="P:regulation of cell shape"/>
    <property type="evidence" value="ECO:0007669"/>
    <property type="project" value="UniProtKB-KW"/>
</dbReference>
<feature type="transmembrane region" description="Helical" evidence="12">
    <location>
        <begin position="78"/>
        <end position="100"/>
    </location>
</feature>
<comment type="subcellular location">
    <subcellularLocation>
        <location evidence="1">Membrane</location>
        <topology evidence="1">Multi-pass membrane protein</topology>
    </subcellularLocation>
</comment>
<evidence type="ECO:0000256" key="5">
    <source>
        <dbReference type="ARBA" id="ARBA00022960"/>
    </source>
</evidence>
<comment type="caution">
    <text evidence="13">The sequence shown here is derived from an EMBL/GenBank/DDBJ whole genome shotgun (WGS) entry which is preliminary data.</text>
</comment>
<evidence type="ECO:0000256" key="8">
    <source>
        <dbReference type="ARBA" id="ARBA00023136"/>
    </source>
</evidence>
<dbReference type="AlphaFoldDB" id="X1W0X2"/>
<dbReference type="EMBL" id="BARW01036839">
    <property type="protein sequence ID" value="GAJ20950.1"/>
    <property type="molecule type" value="Genomic_DNA"/>
</dbReference>
<keyword evidence="2" id="KW-0328">Glycosyltransferase</keyword>
<dbReference type="EC" id="2.4.99.28" evidence="10"/>
<dbReference type="PANTHER" id="PTHR30474:SF2">
    <property type="entry name" value="PEPTIDOGLYCAN GLYCOSYLTRANSFERASE FTSW-RELATED"/>
    <property type="match status" value="1"/>
</dbReference>
<feature type="transmembrane region" description="Helical" evidence="12">
    <location>
        <begin position="29"/>
        <end position="49"/>
    </location>
</feature>
<keyword evidence="7 12" id="KW-1133">Transmembrane helix</keyword>
<dbReference type="GO" id="GO:0032153">
    <property type="term" value="C:cell division site"/>
    <property type="evidence" value="ECO:0007669"/>
    <property type="project" value="TreeGrafter"/>
</dbReference>
<dbReference type="GO" id="GO:0015648">
    <property type="term" value="F:lipid-linked peptidoglycan transporter activity"/>
    <property type="evidence" value="ECO:0007669"/>
    <property type="project" value="TreeGrafter"/>
</dbReference>
<evidence type="ECO:0000313" key="13">
    <source>
        <dbReference type="EMBL" id="GAJ20950.1"/>
    </source>
</evidence>
<gene>
    <name evidence="13" type="ORF">S12H4_57067</name>
</gene>
<keyword evidence="4 12" id="KW-0812">Transmembrane</keyword>
<dbReference type="GO" id="GO:0008955">
    <property type="term" value="F:peptidoglycan glycosyltransferase activity"/>
    <property type="evidence" value="ECO:0007669"/>
    <property type="project" value="UniProtKB-EC"/>
</dbReference>
<evidence type="ECO:0000256" key="2">
    <source>
        <dbReference type="ARBA" id="ARBA00022676"/>
    </source>
</evidence>
<protein>
    <recommendedName>
        <fullName evidence="10">peptidoglycan glycosyltransferase</fullName>
        <ecNumber evidence="10">2.4.99.28</ecNumber>
    </recommendedName>
    <alternativeName>
        <fullName evidence="9">Peptidoglycan polymerase</fullName>
    </alternativeName>
</protein>
<reference evidence="13" key="1">
    <citation type="journal article" date="2014" name="Front. Microbiol.">
        <title>High frequency of phylogenetically diverse reductive dehalogenase-homologous genes in deep subseafloor sedimentary metagenomes.</title>
        <authorList>
            <person name="Kawai M."/>
            <person name="Futagami T."/>
            <person name="Toyoda A."/>
            <person name="Takaki Y."/>
            <person name="Nishi S."/>
            <person name="Hori S."/>
            <person name="Arai W."/>
            <person name="Tsubouchi T."/>
            <person name="Morono Y."/>
            <person name="Uchiyama I."/>
            <person name="Ito T."/>
            <person name="Fujiyama A."/>
            <person name="Inagaki F."/>
            <person name="Takami H."/>
        </authorList>
    </citation>
    <scope>NUCLEOTIDE SEQUENCE</scope>
    <source>
        <strain evidence="13">Expedition CK06-06</strain>
    </source>
</reference>
<dbReference type="GO" id="GO:0005886">
    <property type="term" value="C:plasma membrane"/>
    <property type="evidence" value="ECO:0007669"/>
    <property type="project" value="TreeGrafter"/>
</dbReference>
<dbReference type="InterPro" id="IPR001182">
    <property type="entry name" value="FtsW/RodA"/>
</dbReference>